<gene>
    <name evidence="2" type="ORF">IFK94_02110</name>
</gene>
<dbReference type="AlphaFoldDB" id="A0A8J6XU26"/>
<accession>A0A8J6XU26</accession>
<dbReference type="Proteomes" id="UP000648239">
    <property type="component" value="Unassembled WGS sequence"/>
</dbReference>
<dbReference type="InterPro" id="IPR018187">
    <property type="entry name" value="Asp/Glu_racemase_AS_1"/>
</dbReference>
<organism evidence="2 3">
    <name type="scientific">Candidatus Polarisedimenticola svalbardensis</name>
    <dbReference type="NCBI Taxonomy" id="2886004"/>
    <lineage>
        <taxon>Bacteria</taxon>
        <taxon>Pseudomonadati</taxon>
        <taxon>Acidobacteriota</taxon>
        <taxon>Candidatus Polarisedimenticolia</taxon>
        <taxon>Candidatus Polarisedimenticolales</taxon>
        <taxon>Candidatus Polarisedimenticolaceae</taxon>
        <taxon>Candidatus Polarisedimenticola</taxon>
    </lineage>
</organism>
<comment type="caution">
    <text evidence="2">The sequence shown here is derived from an EMBL/GenBank/DDBJ whole genome shotgun (WGS) entry which is preliminary data.</text>
</comment>
<feature type="region of interest" description="Disordered" evidence="1">
    <location>
        <begin position="522"/>
        <end position="542"/>
    </location>
</feature>
<dbReference type="InterPro" id="IPR036291">
    <property type="entry name" value="NAD(P)-bd_dom_sf"/>
</dbReference>
<protein>
    <submittedName>
        <fullName evidence="2">Short-chain dehydrogenase</fullName>
    </submittedName>
</protein>
<dbReference type="SUPFAM" id="SSF51735">
    <property type="entry name" value="NAD(P)-binding Rossmann-fold domains"/>
    <property type="match status" value="1"/>
</dbReference>
<sequence length="567" mass="62412">MEVKNKTVLVLGGAGLVGTAVCRELLPLNPRKLIISSLAASEVAEATSLLKKNFPDTAAEFAGIHGNLFVRSALKDAGRQEMLDDTGHRRAIIDDTLLPLTEEILDRSFLYQVLTEEKPDLVVDCVNTATALAYQDIFRSASEVLDHLDKGHGIETFRGTLERHLCTLYTPQLIRHIQILYEGLVKAGVGGYIKIGTSGTGGMGLNIPYTHSEEKPSRILLSKSAMAGAHTLLLFLMARTPGGPVVKEIKPAAAIAWKGIRYGEVIKRGKPIRLHDCPFDQPVDLNADPDMGGSRSYPEVDAGADGNLKSVYIDTGENGIFSRAEFEVVTTLGQMEFVTPEEIARNVRFEVAGINSGHDVINALDTASMDPTYRAGVMRATALKRLEALEKEHEVASVAFEMLGPPRLSKLLFEADLLRRIRVTFRGVAEDDPEKLAADAAGYIKDHQDFRTQILSIGIPVLLPDGSSLLRGPRMVIPTVWENKTLTPASLDRWSREGWVDLRVANMKKWQERFQGVLAEAGAMDPDDSSSRHDLPEEFRSPDNEIPIGKMVGWLFIREEQGQRMKA</sequence>
<dbReference type="EMBL" id="JACXWD010000003">
    <property type="protein sequence ID" value="MBD3866891.1"/>
    <property type="molecule type" value="Genomic_DNA"/>
</dbReference>
<evidence type="ECO:0000313" key="2">
    <source>
        <dbReference type="EMBL" id="MBD3866891.1"/>
    </source>
</evidence>
<reference evidence="2 3" key="1">
    <citation type="submission" date="2020-08" db="EMBL/GenBank/DDBJ databases">
        <title>Acidobacteriota in marine sediments use diverse sulfur dissimilation pathways.</title>
        <authorList>
            <person name="Wasmund K."/>
        </authorList>
    </citation>
    <scope>NUCLEOTIDE SEQUENCE [LARGE SCALE GENOMIC DNA]</scope>
    <source>
        <strain evidence="2">MAG AM4</strain>
    </source>
</reference>
<proteinExistence type="predicted"/>
<name>A0A8J6XU26_9BACT</name>
<dbReference type="Gene3D" id="3.40.50.720">
    <property type="entry name" value="NAD(P)-binding Rossmann-like Domain"/>
    <property type="match status" value="1"/>
</dbReference>
<dbReference type="PROSITE" id="PS00923">
    <property type="entry name" value="ASP_GLU_RACEMASE_1"/>
    <property type="match status" value="1"/>
</dbReference>
<evidence type="ECO:0000256" key="1">
    <source>
        <dbReference type="SAM" id="MobiDB-lite"/>
    </source>
</evidence>
<evidence type="ECO:0000313" key="3">
    <source>
        <dbReference type="Proteomes" id="UP000648239"/>
    </source>
</evidence>
<feature type="compositionally biased region" description="Basic and acidic residues" evidence="1">
    <location>
        <begin position="529"/>
        <end position="542"/>
    </location>
</feature>